<dbReference type="InterPro" id="IPR035906">
    <property type="entry name" value="MetI-like_sf"/>
</dbReference>
<dbReference type="PROSITE" id="PS50928">
    <property type="entry name" value="ABC_TM1"/>
    <property type="match status" value="2"/>
</dbReference>
<evidence type="ECO:0000256" key="6">
    <source>
        <dbReference type="ARBA" id="ARBA00022989"/>
    </source>
</evidence>
<dbReference type="InterPro" id="IPR000515">
    <property type="entry name" value="MetI-like"/>
</dbReference>
<feature type="transmembrane region" description="Helical" evidence="8">
    <location>
        <begin position="263"/>
        <end position="287"/>
    </location>
</feature>
<dbReference type="Pfam" id="PF00528">
    <property type="entry name" value="BPD_transp_1"/>
    <property type="match status" value="2"/>
</dbReference>
<feature type="transmembrane region" description="Helical" evidence="8">
    <location>
        <begin position="46"/>
        <end position="73"/>
    </location>
</feature>
<feature type="domain" description="ABC transmembrane type-1" evidence="9">
    <location>
        <begin position="47"/>
        <end position="234"/>
    </location>
</feature>
<dbReference type="AlphaFoldDB" id="A0A6J7KCW7"/>
<dbReference type="SUPFAM" id="SSF161098">
    <property type="entry name" value="MetI-like"/>
    <property type="match status" value="2"/>
</dbReference>
<dbReference type="PANTHER" id="PTHR43357">
    <property type="entry name" value="INNER MEMBRANE ABC TRANSPORTER PERMEASE PROTEIN YDCV"/>
    <property type="match status" value="1"/>
</dbReference>
<evidence type="ECO:0000256" key="1">
    <source>
        <dbReference type="ARBA" id="ARBA00004429"/>
    </source>
</evidence>
<gene>
    <name evidence="10" type="ORF">UFOPK3837_00618</name>
</gene>
<sequence>MAKKLIWAIPMIFIGVLFYWPLATILGRGFTHEWVHDIFDPKTLDVLWFTFWQAIVSTAICLLLGVPGAYILYRRKFRGQKILRALITVPFMLPTVVVATAFSSFHKWNTTSAIWIIVAHVFINYSLAVRTIGSQWSELDRSTEEAAELAGAGRLRAFVSITLPQLRGAFIAAAATIFLYCATSYGIILMVGGGLIHSLETDIARAAIGMLDLPRTSALALLQTLLSIVAFTISIRRGNSDVDFDGEGDGVNRSRIDRRDLPALLLTGLVILGLLLVPMVSIFWRAFDSSKGAFYNFTQFNSHGYRDLLNVSVLQATQNSLRNMLVSACISLLIGVLLAWLMGRSKCTRASRFFDLLLLMPLGISTVVLGLGYLVTFSNPLFPLRESWLAVPLIQSVIAVPLVMRIVRPAIVGINAAQLESAATEGASRAQIWQLIELPLIRKSVVAAAAFACLISIGEFGVASLLAFGDQATLPTVLYSLISRPGGDNYGMAMAVSALLMLFTFAVVLLVSLETPRRRRNPQNASA</sequence>
<evidence type="ECO:0000259" key="9">
    <source>
        <dbReference type="PROSITE" id="PS50928"/>
    </source>
</evidence>
<keyword evidence="4" id="KW-0997">Cell inner membrane</keyword>
<dbReference type="EMBL" id="CAFBNO010000020">
    <property type="protein sequence ID" value="CAB4953998.1"/>
    <property type="molecule type" value="Genomic_DNA"/>
</dbReference>
<evidence type="ECO:0000256" key="7">
    <source>
        <dbReference type="ARBA" id="ARBA00023136"/>
    </source>
</evidence>
<evidence type="ECO:0000256" key="3">
    <source>
        <dbReference type="ARBA" id="ARBA00022475"/>
    </source>
</evidence>
<proteinExistence type="predicted"/>
<evidence type="ECO:0000256" key="4">
    <source>
        <dbReference type="ARBA" id="ARBA00022519"/>
    </source>
</evidence>
<feature type="transmembrane region" description="Helical" evidence="8">
    <location>
        <begin position="170"/>
        <end position="196"/>
    </location>
</feature>
<feature type="transmembrane region" description="Helical" evidence="8">
    <location>
        <begin position="324"/>
        <end position="341"/>
    </location>
</feature>
<feature type="transmembrane region" description="Helical" evidence="8">
    <location>
        <begin position="445"/>
        <end position="469"/>
    </location>
</feature>
<protein>
    <submittedName>
        <fullName evidence="10">Unannotated protein</fullName>
    </submittedName>
</protein>
<evidence type="ECO:0000256" key="8">
    <source>
        <dbReference type="SAM" id="Phobius"/>
    </source>
</evidence>
<organism evidence="10">
    <name type="scientific">freshwater metagenome</name>
    <dbReference type="NCBI Taxonomy" id="449393"/>
    <lineage>
        <taxon>unclassified sequences</taxon>
        <taxon>metagenomes</taxon>
        <taxon>ecological metagenomes</taxon>
    </lineage>
</organism>
<dbReference type="GO" id="GO:0055085">
    <property type="term" value="P:transmembrane transport"/>
    <property type="evidence" value="ECO:0007669"/>
    <property type="project" value="InterPro"/>
</dbReference>
<dbReference type="Gene3D" id="1.10.3720.10">
    <property type="entry name" value="MetI-like"/>
    <property type="match status" value="2"/>
</dbReference>
<feature type="transmembrane region" description="Helical" evidence="8">
    <location>
        <begin position="387"/>
        <end position="407"/>
    </location>
</feature>
<feature type="transmembrane region" description="Helical" evidence="8">
    <location>
        <begin position="85"/>
        <end position="106"/>
    </location>
</feature>
<feature type="domain" description="ABC transmembrane type-1" evidence="9">
    <location>
        <begin position="317"/>
        <end position="511"/>
    </location>
</feature>
<feature type="transmembrane region" description="Helical" evidence="8">
    <location>
        <begin position="353"/>
        <end position="375"/>
    </location>
</feature>
<dbReference type="CDD" id="cd06261">
    <property type="entry name" value="TM_PBP2"/>
    <property type="match status" value="2"/>
</dbReference>
<keyword evidence="7 8" id="KW-0472">Membrane</keyword>
<keyword evidence="2" id="KW-0813">Transport</keyword>
<evidence type="ECO:0000313" key="10">
    <source>
        <dbReference type="EMBL" id="CAB4953998.1"/>
    </source>
</evidence>
<evidence type="ECO:0000256" key="5">
    <source>
        <dbReference type="ARBA" id="ARBA00022692"/>
    </source>
</evidence>
<comment type="subcellular location">
    <subcellularLocation>
        <location evidence="1">Cell inner membrane</location>
        <topology evidence="1">Multi-pass membrane protein</topology>
    </subcellularLocation>
</comment>
<dbReference type="PANTHER" id="PTHR43357:SF4">
    <property type="entry name" value="INNER MEMBRANE ABC TRANSPORTER PERMEASE PROTEIN YDCV"/>
    <property type="match status" value="1"/>
</dbReference>
<feature type="transmembrane region" description="Helical" evidence="8">
    <location>
        <begin position="112"/>
        <end position="132"/>
    </location>
</feature>
<keyword evidence="6 8" id="KW-1133">Transmembrane helix</keyword>
<feature type="transmembrane region" description="Helical" evidence="8">
    <location>
        <begin position="5"/>
        <end position="26"/>
    </location>
</feature>
<dbReference type="GO" id="GO:0005886">
    <property type="term" value="C:plasma membrane"/>
    <property type="evidence" value="ECO:0007669"/>
    <property type="project" value="UniProtKB-SubCell"/>
</dbReference>
<accession>A0A6J7KCW7</accession>
<keyword evidence="3" id="KW-1003">Cell membrane</keyword>
<name>A0A6J7KCW7_9ZZZZ</name>
<keyword evidence="5 8" id="KW-0812">Transmembrane</keyword>
<feature type="transmembrane region" description="Helical" evidence="8">
    <location>
        <begin position="489"/>
        <end position="513"/>
    </location>
</feature>
<reference evidence="10" key="1">
    <citation type="submission" date="2020-05" db="EMBL/GenBank/DDBJ databases">
        <authorList>
            <person name="Chiriac C."/>
            <person name="Salcher M."/>
            <person name="Ghai R."/>
            <person name="Kavagutti S V."/>
        </authorList>
    </citation>
    <scope>NUCLEOTIDE SEQUENCE</scope>
</reference>
<feature type="transmembrane region" description="Helical" evidence="8">
    <location>
        <begin position="216"/>
        <end position="235"/>
    </location>
</feature>
<evidence type="ECO:0000256" key="2">
    <source>
        <dbReference type="ARBA" id="ARBA00022448"/>
    </source>
</evidence>